<dbReference type="InterPro" id="IPR046239">
    <property type="entry name" value="DUF6272"/>
</dbReference>
<comment type="caution">
    <text evidence="1">The sequence shown here is derived from an EMBL/GenBank/DDBJ whole genome shotgun (WGS) entry which is preliminary data.</text>
</comment>
<proteinExistence type="predicted"/>
<sequence>MKYIYELHKTMVERSLILVYEGEFTQEITKSVLAMAERNMDAIGETSNIKRKVFNVMVECLQNIVKHAEDSEEEEEIELPNGSAVFMIGQEEDKYIVTSGNPVVNAKVEILQTKLEHINSLDKDGLKTLYKEIIKKGREQGEGGKGLTQKGGAGLGFVDMARKSGQKLHFDFEPIDDHFSFFSLKTIISRNKEEKK</sequence>
<dbReference type="OrthoDB" id="1117715at2"/>
<dbReference type="AlphaFoldDB" id="A1ZJ44"/>
<dbReference type="NCBIfam" id="NF038262">
    <property type="entry name" value="SiaB_fam_kinase"/>
    <property type="match status" value="1"/>
</dbReference>
<reference evidence="1 2" key="1">
    <citation type="submission" date="2007-01" db="EMBL/GenBank/DDBJ databases">
        <authorList>
            <person name="Haygood M."/>
            <person name="Podell S."/>
            <person name="Anderson C."/>
            <person name="Hopkinson B."/>
            <person name="Roe K."/>
            <person name="Barbeau K."/>
            <person name="Gaasterland T."/>
            <person name="Ferriera S."/>
            <person name="Johnson J."/>
            <person name="Kravitz S."/>
            <person name="Beeson K."/>
            <person name="Sutton G."/>
            <person name="Rogers Y.-H."/>
            <person name="Friedman R."/>
            <person name="Frazier M."/>
            <person name="Venter J.C."/>
        </authorList>
    </citation>
    <scope>NUCLEOTIDE SEQUENCE [LARGE SCALE GENOMIC DNA]</scope>
    <source>
        <strain evidence="1 2">ATCC 23134</strain>
    </source>
</reference>
<evidence type="ECO:0000313" key="1">
    <source>
        <dbReference type="EMBL" id="EAY29580.1"/>
    </source>
</evidence>
<dbReference type="eggNOG" id="ENOG503106Q">
    <property type="taxonomic scope" value="Bacteria"/>
</dbReference>
<dbReference type="Proteomes" id="UP000004095">
    <property type="component" value="Unassembled WGS sequence"/>
</dbReference>
<dbReference type="Pfam" id="PF19788">
    <property type="entry name" value="DUF6272"/>
    <property type="match status" value="1"/>
</dbReference>
<protein>
    <recommendedName>
        <fullName evidence="3">Histidine kinase/HSP90-like ATPase domain-containing protein</fullName>
    </recommendedName>
</protein>
<keyword evidence="2" id="KW-1185">Reference proteome</keyword>
<evidence type="ECO:0000313" key="2">
    <source>
        <dbReference type="Proteomes" id="UP000004095"/>
    </source>
</evidence>
<gene>
    <name evidence="1" type="ORF">M23134_00464</name>
</gene>
<accession>A1ZJ44</accession>
<organism evidence="1 2">
    <name type="scientific">Microscilla marina ATCC 23134</name>
    <dbReference type="NCBI Taxonomy" id="313606"/>
    <lineage>
        <taxon>Bacteria</taxon>
        <taxon>Pseudomonadati</taxon>
        <taxon>Bacteroidota</taxon>
        <taxon>Cytophagia</taxon>
        <taxon>Cytophagales</taxon>
        <taxon>Microscillaceae</taxon>
        <taxon>Microscilla</taxon>
    </lineage>
</organism>
<name>A1ZJ44_MICM2</name>
<evidence type="ECO:0008006" key="3">
    <source>
        <dbReference type="Google" id="ProtNLM"/>
    </source>
</evidence>
<dbReference type="EMBL" id="AAWS01000010">
    <property type="protein sequence ID" value="EAY29580.1"/>
    <property type="molecule type" value="Genomic_DNA"/>
</dbReference>
<dbReference type="RefSeq" id="WP_002696000.1">
    <property type="nucleotide sequence ID" value="NZ_AAWS01000010.1"/>
</dbReference>